<name>A8F8C7_PSELT</name>
<accession>A8F8C7</accession>
<dbReference type="AlphaFoldDB" id="A8F8C7"/>
<dbReference type="OrthoDB" id="43930at2"/>
<reference evidence="1 2" key="2">
    <citation type="journal article" date="2009" name="Proc. Natl. Acad. Sci. U.S.A.">
        <title>On the chimeric nature, thermophilic origin, and phylogenetic placement of the Thermotogales.</title>
        <authorList>
            <person name="Zhaxybayeva O."/>
            <person name="Swithers K.S."/>
            <person name="Lapierre P."/>
            <person name="Fournier G.P."/>
            <person name="Bickhart D.M."/>
            <person name="DeBoy R.T."/>
            <person name="Nelson K.E."/>
            <person name="Nesbo C.L."/>
            <person name="Doolittle W.F."/>
            <person name="Gogarten J.P."/>
            <person name="Noll K.M."/>
        </authorList>
    </citation>
    <scope>NUCLEOTIDE SEQUENCE [LARGE SCALE GENOMIC DNA]</scope>
    <source>
        <strain evidence="2">ATCC BAA-301 / DSM 14385 / NBRC 107922 / TMO</strain>
    </source>
</reference>
<proteinExistence type="predicted"/>
<evidence type="ECO:0008006" key="3">
    <source>
        <dbReference type="Google" id="ProtNLM"/>
    </source>
</evidence>
<keyword evidence="2" id="KW-1185">Reference proteome</keyword>
<gene>
    <name evidence="1" type="ordered locus">Tlet_1857</name>
</gene>
<dbReference type="Proteomes" id="UP000002016">
    <property type="component" value="Chromosome"/>
</dbReference>
<dbReference type="STRING" id="416591.Tlet_1857"/>
<evidence type="ECO:0000313" key="1">
    <source>
        <dbReference type="EMBL" id="ABV34411.1"/>
    </source>
</evidence>
<protein>
    <recommendedName>
        <fullName evidence="3">DNA polymerase III beta sliding clamp central domain-containing protein</fullName>
    </recommendedName>
</protein>
<dbReference type="EMBL" id="CP000812">
    <property type="protein sequence ID" value="ABV34411.1"/>
    <property type="molecule type" value="Genomic_DNA"/>
</dbReference>
<reference evidence="1 2" key="1">
    <citation type="submission" date="2007-08" db="EMBL/GenBank/DDBJ databases">
        <title>Complete sequence of Thermotoga lettingae TMO.</title>
        <authorList>
            <consortium name="US DOE Joint Genome Institute"/>
            <person name="Copeland A."/>
            <person name="Lucas S."/>
            <person name="Lapidus A."/>
            <person name="Barry K."/>
            <person name="Glavina del Rio T."/>
            <person name="Dalin E."/>
            <person name="Tice H."/>
            <person name="Pitluck S."/>
            <person name="Foster B."/>
            <person name="Bruce D."/>
            <person name="Schmutz J."/>
            <person name="Larimer F."/>
            <person name="Land M."/>
            <person name="Hauser L."/>
            <person name="Kyrpides N."/>
            <person name="Mikhailova N."/>
            <person name="Nelson K."/>
            <person name="Gogarten J.P."/>
            <person name="Noll K."/>
            <person name="Richardson P."/>
        </authorList>
    </citation>
    <scope>NUCLEOTIDE SEQUENCE [LARGE SCALE GENOMIC DNA]</scope>
    <source>
        <strain evidence="2">ATCC BAA-301 / DSM 14385 / NBRC 107922 / TMO</strain>
    </source>
</reference>
<dbReference type="eggNOG" id="COG0592">
    <property type="taxonomic scope" value="Bacteria"/>
</dbReference>
<sequence length="346" mass="39641">MKALIRSVVFNRWLRFCDKIMGSSEYSFGNIFLSYKDGLVIRATDGCLTAWMKIAECEPFYGEVQIPLRLLKGFLIGEKTEEVELTFIGDQVLLHANQETLRIKTSQPKDRERMEHFKEVGRTHLKKFVTYLDFATAALEEGDMTYIGSFDNHLVMVASSRTILSICEFDDSSFEEFHFSVPYMSSRHIVKAMKVYQKDCLLTLAIGDEKLTLLTDDFGMQICGEKSSFDSKIDQVFFENGNPEMLYSAFAKYISKAAWLLPKDTILKISGTDKEIKFFGTYGSVQYKAELPMGVSKPFEVEVSPHRLRSALARMSSRLFLIVSDRFIRIGDQKGRYVVIPFAHIR</sequence>
<dbReference type="HOGENOM" id="CLU_068031_0_0_0"/>
<evidence type="ECO:0000313" key="2">
    <source>
        <dbReference type="Proteomes" id="UP000002016"/>
    </source>
</evidence>
<organism evidence="1 2">
    <name type="scientific">Pseudothermotoga lettingae (strain ATCC BAA-301 / DSM 14385 / NBRC 107922 / TMO)</name>
    <name type="common">Thermotoga lettingae</name>
    <dbReference type="NCBI Taxonomy" id="416591"/>
    <lineage>
        <taxon>Bacteria</taxon>
        <taxon>Thermotogati</taxon>
        <taxon>Thermotogota</taxon>
        <taxon>Thermotogae</taxon>
        <taxon>Thermotogales</taxon>
        <taxon>Thermotogaceae</taxon>
        <taxon>Pseudothermotoga</taxon>
    </lineage>
</organism>
<dbReference type="RefSeq" id="WP_012003887.1">
    <property type="nucleotide sequence ID" value="NC_009828.1"/>
</dbReference>
<dbReference type="KEGG" id="tle:Tlet_1857"/>